<dbReference type="PROSITE" id="PS50853">
    <property type="entry name" value="FN3"/>
    <property type="match status" value="3"/>
</dbReference>
<dbReference type="InterPro" id="IPR013783">
    <property type="entry name" value="Ig-like_fold"/>
</dbReference>
<evidence type="ECO:0000313" key="2">
    <source>
        <dbReference type="Proteomes" id="UP000095280"/>
    </source>
</evidence>
<evidence type="ECO:0000313" key="4">
    <source>
        <dbReference type="WBParaSite" id="maker-uti_cns_0048904-snap-gene-0.6-mRNA-1"/>
    </source>
</evidence>
<dbReference type="InterPro" id="IPR050713">
    <property type="entry name" value="RTP_Phos/Ushers"/>
</dbReference>
<dbReference type="WBParaSite" id="maker-uti_cns_0048904-snap-gene-0.6-mRNA-1">
    <property type="protein sequence ID" value="maker-uti_cns_0048904-snap-gene-0.6-mRNA-1"/>
    <property type="gene ID" value="maker-uti_cns_0048904-snap-gene-0.6"/>
</dbReference>
<dbReference type="PANTHER" id="PTHR46957">
    <property type="entry name" value="CYTOKINE RECEPTOR"/>
    <property type="match status" value="1"/>
</dbReference>
<organism evidence="2 4">
    <name type="scientific">Macrostomum lignano</name>
    <dbReference type="NCBI Taxonomy" id="282301"/>
    <lineage>
        <taxon>Eukaryota</taxon>
        <taxon>Metazoa</taxon>
        <taxon>Spiralia</taxon>
        <taxon>Lophotrochozoa</taxon>
        <taxon>Platyhelminthes</taxon>
        <taxon>Rhabditophora</taxon>
        <taxon>Macrostomorpha</taxon>
        <taxon>Macrostomida</taxon>
        <taxon>Macrostomidae</taxon>
        <taxon>Macrostomum</taxon>
    </lineage>
</organism>
<dbReference type="Gene3D" id="2.60.40.10">
    <property type="entry name" value="Immunoglobulins"/>
    <property type="match status" value="3"/>
</dbReference>
<dbReference type="PANTHER" id="PTHR46957:SF3">
    <property type="entry name" value="CYTOKINE RECEPTOR"/>
    <property type="match status" value="1"/>
</dbReference>
<name>A0A1I8JL88_9PLAT</name>
<feature type="domain" description="Fibronectin type-III" evidence="1">
    <location>
        <begin position="107"/>
        <end position="202"/>
    </location>
</feature>
<dbReference type="CDD" id="cd00063">
    <property type="entry name" value="FN3"/>
    <property type="match status" value="3"/>
</dbReference>
<sequence>TSELNIANPFGCSSAPSQQKPPYLVNLGIDFLKFAWDPPEQPNGELLGYEVYRNATTLIASLNITDRVLEDTGLKPYTDYAYTVVVFNAMGNATSRPTTFRTFPKKPEGAINFNITDVKARSLFVSWMGPAQANGLISNYSVLSFNNADMVNPKLHYTGLGTVTSQALTNLLPFTNYTFYVTACNTGGCVNSQGKVVHTAAAAAEGVSPPTVANVYKTSFNLTWSFPTRPNGIISFFEIWMRSKALGISEQMVFSTSGYFDPRPTLQPLVVSSSPPLDQTVISGLKPFQQYEFQLVVENSYGRVGSAWVTFMTAETDPVCVEDPDI</sequence>
<keyword evidence="2" id="KW-1185">Reference proteome</keyword>
<dbReference type="SMART" id="SM00060">
    <property type="entry name" value="FN3"/>
    <property type="match status" value="3"/>
</dbReference>
<feature type="domain" description="Fibronectin type-III" evidence="1">
    <location>
        <begin position="15"/>
        <end position="105"/>
    </location>
</feature>
<dbReference type="InterPro" id="IPR036116">
    <property type="entry name" value="FN3_sf"/>
</dbReference>
<feature type="domain" description="Fibronectin type-III" evidence="1">
    <location>
        <begin position="206"/>
        <end position="319"/>
    </location>
</feature>
<proteinExistence type="predicted"/>
<dbReference type="SUPFAM" id="SSF49265">
    <property type="entry name" value="Fibronectin type III"/>
    <property type="match status" value="2"/>
</dbReference>
<reference evidence="3 4" key="1">
    <citation type="submission" date="2016-11" db="UniProtKB">
        <authorList>
            <consortium name="WormBaseParasite"/>
        </authorList>
    </citation>
    <scope>IDENTIFICATION</scope>
</reference>
<dbReference type="InterPro" id="IPR003961">
    <property type="entry name" value="FN3_dom"/>
</dbReference>
<dbReference type="Proteomes" id="UP000095280">
    <property type="component" value="Unplaced"/>
</dbReference>
<evidence type="ECO:0000259" key="1">
    <source>
        <dbReference type="PROSITE" id="PS50853"/>
    </source>
</evidence>
<accession>A0A1I8JL88</accession>
<dbReference type="GO" id="GO:0016020">
    <property type="term" value="C:membrane"/>
    <property type="evidence" value="ECO:0007669"/>
    <property type="project" value="UniProtKB-SubCell"/>
</dbReference>
<dbReference type="WBParaSite" id="maker-uti_cns_0009611-snap-gene-0.8-mRNA-1">
    <property type="protein sequence ID" value="maker-uti_cns_0009611-snap-gene-0.8-mRNA-1"/>
    <property type="gene ID" value="maker-uti_cns_0009611-snap-gene-0.8"/>
</dbReference>
<dbReference type="AlphaFoldDB" id="A0A1I8JL88"/>
<evidence type="ECO:0000313" key="3">
    <source>
        <dbReference type="WBParaSite" id="maker-uti_cns_0009611-snap-gene-0.8-mRNA-1"/>
    </source>
</evidence>
<protein>
    <submittedName>
        <fullName evidence="3 4">USH2A protein</fullName>
    </submittedName>
</protein>
<dbReference type="Pfam" id="PF00041">
    <property type="entry name" value="fn3"/>
    <property type="match status" value="3"/>
</dbReference>